<keyword evidence="7" id="KW-1185">Reference proteome</keyword>
<dbReference type="PROSITE" id="PS00010">
    <property type="entry name" value="ASX_HYDROXYL"/>
    <property type="match status" value="1"/>
</dbReference>
<feature type="disulfide bond" evidence="3">
    <location>
        <begin position="272"/>
        <end position="281"/>
    </location>
</feature>
<evidence type="ECO:0000256" key="2">
    <source>
        <dbReference type="ARBA" id="ARBA00023157"/>
    </source>
</evidence>
<dbReference type="Gene3D" id="2.10.25.10">
    <property type="entry name" value="Laminin"/>
    <property type="match status" value="4"/>
</dbReference>
<dbReference type="InterPro" id="IPR036772">
    <property type="entry name" value="SRCR-like_dom_sf"/>
</dbReference>
<dbReference type="PROSITE" id="PS00420">
    <property type="entry name" value="SRCR_1"/>
    <property type="match status" value="1"/>
</dbReference>
<keyword evidence="1" id="KW-0732">Signal</keyword>
<evidence type="ECO:0000256" key="3">
    <source>
        <dbReference type="PROSITE-ProRule" id="PRU00076"/>
    </source>
</evidence>
<evidence type="ECO:0000259" key="6">
    <source>
        <dbReference type="PROSITE" id="PS50287"/>
    </source>
</evidence>
<evidence type="ECO:0000256" key="1">
    <source>
        <dbReference type="ARBA" id="ARBA00022729"/>
    </source>
</evidence>
<dbReference type="PROSITE" id="PS50287">
    <property type="entry name" value="SRCR_2"/>
    <property type="match status" value="1"/>
</dbReference>
<dbReference type="InterPro" id="IPR001190">
    <property type="entry name" value="SRCR"/>
</dbReference>
<dbReference type="AlphaFoldDB" id="A0A6P4Z038"/>
<dbReference type="PROSITE" id="PS00022">
    <property type="entry name" value="EGF_1"/>
    <property type="match status" value="1"/>
</dbReference>
<dbReference type="CDD" id="cd00054">
    <property type="entry name" value="EGF_CA"/>
    <property type="match status" value="1"/>
</dbReference>
<dbReference type="SMART" id="SM00179">
    <property type="entry name" value="EGF_CA"/>
    <property type="match status" value="3"/>
</dbReference>
<feature type="domain" description="SRCR" evidence="6">
    <location>
        <begin position="4"/>
        <end position="107"/>
    </location>
</feature>
<dbReference type="GeneID" id="109474144"/>
<evidence type="ECO:0000313" key="8">
    <source>
        <dbReference type="RefSeq" id="XP_019629913.1"/>
    </source>
</evidence>
<dbReference type="SMART" id="SM00202">
    <property type="entry name" value="SR"/>
    <property type="match status" value="1"/>
</dbReference>
<dbReference type="FunFam" id="3.10.250.10:FF:000026">
    <property type="entry name" value="Tequila, isoform D"/>
    <property type="match status" value="1"/>
</dbReference>
<comment type="caution">
    <text evidence="4">Lacks conserved residue(s) required for the propagation of feature annotation.</text>
</comment>
<accession>A0A6P4Z038</accession>
<dbReference type="InterPro" id="IPR001881">
    <property type="entry name" value="EGF-like_Ca-bd_dom"/>
</dbReference>
<dbReference type="PANTHER" id="PTHR48071">
    <property type="entry name" value="SRCR DOMAIN-CONTAINING PROTEIN"/>
    <property type="match status" value="1"/>
</dbReference>
<sequence>SLGIRLVGGSEVHEGRLEVFHDGEWGTVCDDGFDRRDGNVACRQLGFSGVEKYDVYAFDTYGKMVSAPIILDDLQCTGNESRLQNCTHNGFGKHNCGHGEDVSLTCISNIRLNGSGPCDNYTPLNESWRNIGQVNDGEQNKCDSGFETKWYRFMEPAGFSMPEEAPPSKNRCGTDWPMWMDGQHPNITEGTVVRTVCAYRGNESYNRCRYSQDIEVRACRAGFFVYKLRRPPYDYCNLAYCAETKDIDACAVFDPCVHGSCVDGINNFTCNCHQGYAGHRCDTDFNACSMCHENATCIDNPAPALDANCTCKAGYFGDGLVNGTGCTDINACVANPCHANATCTDNPAPALDASCSCNTGLTGDGLANGTGCSDFDACVLDPCHPRATCTDNPAPALDASCTCKAGYGGDGLPTGAGCCPMTTSGAGSSDITCLPTLASVIIVLFASKLPIFK</sequence>
<dbReference type="Pfam" id="PF00530">
    <property type="entry name" value="SRCR"/>
    <property type="match status" value="1"/>
</dbReference>
<dbReference type="KEGG" id="bbel:109474144"/>
<feature type="domain" description="EGF-like" evidence="5">
    <location>
        <begin position="284"/>
        <end position="318"/>
    </location>
</feature>
<dbReference type="PRINTS" id="PR00258">
    <property type="entry name" value="SPERACTRCPTR"/>
</dbReference>
<dbReference type="GO" id="GO:0005509">
    <property type="term" value="F:calcium ion binding"/>
    <property type="evidence" value="ECO:0007669"/>
    <property type="project" value="InterPro"/>
</dbReference>
<dbReference type="RefSeq" id="XP_019629913.1">
    <property type="nucleotide sequence ID" value="XM_019774354.1"/>
</dbReference>
<dbReference type="GO" id="GO:0016020">
    <property type="term" value="C:membrane"/>
    <property type="evidence" value="ECO:0007669"/>
    <property type="project" value="InterPro"/>
</dbReference>
<dbReference type="PROSITE" id="PS01186">
    <property type="entry name" value="EGF_2"/>
    <property type="match status" value="1"/>
</dbReference>
<dbReference type="Gene3D" id="3.10.250.10">
    <property type="entry name" value="SRCR-like domain"/>
    <property type="match status" value="1"/>
</dbReference>
<feature type="domain" description="EGF-like" evidence="5">
    <location>
        <begin position="374"/>
        <end position="410"/>
    </location>
</feature>
<dbReference type="SUPFAM" id="SSF56487">
    <property type="entry name" value="SRCR-like"/>
    <property type="match status" value="1"/>
</dbReference>
<proteinExistence type="predicted"/>
<dbReference type="InterPro" id="IPR000152">
    <property type="entry name" value="EGF-type_Asp/Asn_hydroxyl_site"/>
</dbReference>
<feature type="non-terminal residue" evidence="8">
    <location>
        <position position="1"/>
    </location>
</feature>
<gene>
    <name evidence="8" type="primary">LOC109474144</name>
</gene>
<feature type="disulfide bond" evidence="4">
    <location>
        <begin position="76"/>
        <end position="86"/>
    </location>
</feature>
<dbReference type="OrthoDB" id="2015116at2759"/>
<evidence type="ECO:0000256" key="4">
    <source>
        <dbReference type="PROSITE-ProRule" id="PRU00196"/>
    </source>
</evidence>
<feature type="domain" description="EGF-like" evidence="5">
    <location>
        <begin position="246"/>
        <end position="282"/>
    </location>
</feature>
<evidence type="ECO:0000313" key="7">
    <source>
        <dbReference type="Proteomes" id="UP000515135"/>
    </source>
</evidence>
<keyword evidence="3" id="KW-0245">EGF-like domain</keyword>
<dbReference type="SUPFAM" id="SSF57196">
    <property type="entry name" value="EGF/Laminin"/>
    <property type="match status" value="1"/>
</dbReference>
<organism evidence="7 8">
    <name type="scientific">Branchiostoma belcheri</name>
    <name type="common">Amphioxus</name>
    <dbReference type="NCBI Taxonomy" id="7741"/>
    <lineage>
        <taxon>Eukaryota</taxon>
        <taxon>Metazoa</taxon>
        <taxon>Chordata</taxon>
        <taxon>Cephalochordata</taxon>
        <taxon>Leptocardii</taxon>
        <taxon>Amphioxiformes</taxon>
        <taxon>Branchiostomatidae</taxon>
        <taxon>Branchiostoma</taxon>
    </lineage>
</organism>
<dbReference type="PANTHER" id="PTHR48071:SF27">
    <property type="entry name" value="SCAVENGER RECEPTOR CYSTEINE-RICH TYPE 1 PROTEIN M130-LIKE"/>
    <property type="match status" value="1"/>
</dbReference>
<keyword evidence="2 4" id="KW-1015">Disulfide bond</keyword>
<dbReference type="InterPro" id="IPR057774">
    <property type="entry name" value="D8C_UMOD/GP2/OIT3-like"/>
</dbReference>
<reference evidence="8" key="1">
    <citation type="submission" date="2025-08" db="UniProtKB">
        <authorList>
            <consortium name="RefSeq"/>
        </authorList>
    </citation>
    <scope>IDENTIFICATION</scope>
    <source>
        <tissue evidence="8">Gonad</tissue>
    </source>
</reference>
<dbReference type="SMART" id="SM00181">
    <property type="entry name" value="EGF"/>
    <property type="match status" value="4"/>
</dbReference>
<name>A0A6P4Z038_BRABE</name>
<dbReference type="PROSITE" id="PS50026">
    <property type="entry name" value="EGF_3"/>
    <property type="match status" value="4"/>
</dbReference>
<dbReference type="Pfam" id="PF23283">
    <property type="entry name" value="D8C_UMOD"/>
    <property type="match status" value="1"/>
</dbReference>
<dbReference type="Proteomes" id="UP000515135">
    <property type="component" value="Unplaced"/>
</dbReference>
<protein>
    <submittedName>
        <fullName evidence="8">Uromodulin-like</fullName>
    </submittedName>
</protein>
<evidence type="ECO:0000259" key="5">
    <source>
        <dbReference type="PROSITE" id="PS50026"/>
    </source>
</evidence>
<feature type="domain" description="EGF-like" evidence="5">
    <location>
        <begin position="328"/>
        <end position="364"/>
    </location>
</feature>
<dbReference type="InterPro" id="IPR000742">
    <property type="entry name" value="EGF"/>
</dbReference>